<evidence type="ECO:0000313" key="3">
    <source>
        <dbReference type="Proteomes" id="UP001595607"/>
    </source>
</evidence>
<evidence type="ECO:0000313" key="2">
    <source>
        <dbReference type="EMBL" id="MFC3302613.1"/>
    </source>
</evidence>
<dbReference type="RefSeq" id="WP_189571032.1">
    <property type="nucleotide sequence ID" value="NZ_BMXU01000001.1"/>
</dbReference>
<reference evidence="3" key="1">
    <citation type="journal article" date="2019" name="Int. J. Syst. Evol. Microbiol.">
        <title>The Global Catalogue of Microorganisms (GCM) 10K type strain sequencing project: providing services to taxonomists for standard genome sequencing and annotation.</title>
        <authorList>
            <consortium name="The Broad Institute Genomics Platform"/>
            <consortium name="The Broad Institute Genome Sequencing Center for Infectious Disease"/>
            <person name="Wu L."/>
            <person name="Ma J."/>
        </authorList>
    </citation>
    <scope>NUCLEOTIDE SEQUENCE [LARGE SCALE GENOMIC DNA]</scope>
    <source>
        <strain evidence="3">KCTC 22245</strain>
    </source>
</reference>
<organism evidence="2 3">
    <name type="scientific">Parvularcula lutaonensis</name>
    <dbReference type="NCBI Taxonomy" id="491923"/>
    <lineage>
        <taxon>Bacteria</taxon>
        <taxon>Pseudomonadati</taxon>
        <taxon>Pseudomonadota</taxon>
        <taxon>Alphaproteobacteria</taxon>
        <taxon>Parvularculales</taxon>
        <taxon>Parvularculaceae</taxon>
        <taxon>Parvularcula</taxon>
    </lineage>
</organism>
<dbReference type="EMBL" id="JBHRVA010000002">
    <property type="protein sequence ID" value="MFC3302613.1"/>
    <property type="molecule type" value="Genomic_DNA"/>
</dbReference>
<accession>A0ABV7MB83</accession>
<dbReference type="Proteomes" id="UP001595607">
    <property type="component" value="Unassembled WGS sequence"/>
</dbReference>
<comment type="caution">
    <text evidence="2">The sequence shown here is derived from an EMBL/GenBank/DDBJ whole genome shotgun (WGS) entry which is preliminary data.</text>
</comment>
<gene>
    <name evidence="2" type="ORF">ACFONP_07695</name>
</gene>
<name>A0ABV7MB83_9PROT</name>
<proteinExistence type="predicted"/>
<dbReference type="SUPFAM" id="SSF56235">
    <property type="entry name" value="N-terminal nucleophile aminohydrolases (Ntn hydrolases)"/>
    <property type="match status" value="1"/>
</dbReference>
<dbReference type="InterPro" id="IPR029055">
    <property type="entry name" value="Ntn_hydrolases_N"/>
</dbReference>
<dbReference type="Gene3D" id="3.60.20.30">
    <property type="entry name" value="(Glycosyl)asparaginase"/>
    <property type="match status" value="1"/>
</dbReference>
<dbReference type="InterPro" id="IPR000246">
    <property type="entry name" value="Peptidase_T2"/>
</dbReference>
<dbReference type="CDD" id="cd04512">
    <property type="entry name" value="Ntn_Asparaginase_2_like"/>
    <property type="match status" value="1"/>
</dbReference>
<keyword evidence="3" id="KW-1185">Reference proteome</keyword>
<dbReference type="Pfam" id="PF01112">
    <property type="entry name" value="Asparaginase_2"/>
    <property type="match status" value="2"/>
</dbReference>
<sequence length="320" mass="33166">MTVRKLSVVASALALLGVASAQNSACNANTDYAIGLHGGAYTNGENISQQQMTYIRELAAQVNRRLQNGATAVDAVELAVGAMEESGLYNAGRASITNQEGYVENDASIMDGSDLNAGAVGSLINTRSPVHAARLVMDKSRHVMVVGDRGEAYVRELGAEEAPKGWFLKAGSEKDEHGTVGAVALDRCGNIAAATSTGGYDAKVPGRLGDVPVIGAGTYADNMGAAVSATGHGEWFIRHAAAHSISLLVEGGLSVQDASEAVLERMARKNGLGAVITLDRQGNFAAPHSTQGIIHAFASDDTQAYSKKTSAEPVGRANQE</sequence>
<keyword evidence="1" id="KW-0732">Signal</keyword>
<protein>
    <submittedName>
        <fullName evidence="2">Isoaspartyl peptidase/L-asparaginase family protein</fullName>
    </submittedName>
</protein>
<evidence type="ECO:0000256" key="1">
    <source>
        <dbReference type="SAM" id="SignalP"/>
    </source>
</evidence>
<dbReference type="PANTHER" id="PTHR10188:SF6">
    <property type="entry name" value="N(4)-(BETA-N-ACETYLGLUCOSAMINYL)-L-ASPARAGINASE"/>
    <property type="match status" value="1"/>
</dbReference>
<feature type="signal peptide" evidence="1">
    <location>
        <begin position="1"/>
        <end position="21"/>
    </location>
</feature>
<feature type="chain" id="PRO_5045966303" evidence="1">
    <location>
        <begin position="22"/>
        <end position="320"/>
    </location>
</feature>
<dbReference type="PANTHER" id="PTHR10188">
    <property type="entry name" value="L-ASPARAGINASE"/>
    <property type="match status" value="1"/>
</dbReference>